<gene>
    <name evidence="2" type="ORF">BM524_20510</name>
</gene>
<dbReference type="RefSeq" id="WP_071960905.1">
    <property type="nucleotide sequence ID" value="NZ_CP018025.1"/>
</dbReference>
<sequence>MKTLISLFLVLILSACSNTNGMVTATEEANTDDKVVTMYPVTTDCDVKVCTQIGAQWSKATPNEVMLIIKMAEPHSEIKGAYLNLDGNLIFLSKPSMQSNHTEKANTISPQAAYTAFRTSVDVLKSAVDSKRAWLRVTTQSAYFDDRIKDVSTDSDALNALILFLGKIDS</sequence>
<feature type="chain" id="PRO_5042112863" evidence="1">
    <location>
        <begin position="22"/>
        <end position="170"/>
    </location>
</feature>
<geneLocation type="plasmid" evidence="3">
    <name>pamcp48-600</name>
</geneLocation>
<dbReference type="EMBL" id="CP018025">
    <property type="protein sequence ID" value="APD92291.1"/>
    <property type="molecule type" value="Genomic_DNA"/>
</dbReference>
<organism evidence="2 3">
    <name type="scientific">Alteromonas mediterranea</name>
    <dbReference type="NCBI Taxonomy" id="314275"/>
    <lineage>
        <taxon>Bacteria</taxon>
        <taxon>Pseudomonadati</taxon>
        <taxon>Pseudomonadota</taxon>
        <taxon>Gammaproteobacteria</taxon>
        <taxon>Alteromonadales</taxon>
        <taxon>Alteromonadaceae</taxon>
        <taxon>Alteromonas/Salinimonas group</taxon>
        <taxon>Alteromonas</taxon>
    </lineage>
</organism>
<dbReference type="Proteomes" id="UP000182101">
    <property type="component" value="Plasmid pAMCP48-600"/>
</dbReference>
<protein>
    <submittedName>
        <fullName evidence="2">Uncharacterized protein</fullName>
    </submittedName>
</protein>
<dbReference type="PROSITE" id="PS51257">
    <property type="entry name" value="PROKAR_LIPOPROTEIN"/>
    <property type="match status" value="1"/>
</dbReference>
<keyword evidence="2" id="KW-0614">Plasmid</keyword>
<keyword evidence="1" id="KW-0732">Signal</keyword>
<dbReference type="AlphaFoldDB" id="A0AAC9JGV8"/>
<proteinExistence type="predicted"/>
<reference evidence="2 3" key="1">
    <citation type="submission" date="2016-11" db="EMBL/GenBank/DDBJ databases">
        <title>Networking in microbes: conjugative elements and plasmids in the genus Alteromonas.</title>
        <authorList>
            <person name="Lopez-Perez M."/>
            <person name="Ramon-Marco N."/>
            <person name="Rodriguez-Valera F."/>
        </authorList>
    </citation>
    <scope>NUCLEOTIDE SEQUENCE [LARGE SCALE GENOMIC DNA]</scope>
    <source>
        <strain evidence="2 3">CP48</strain>
        <plasmid evidence="3">pamcp48-600</plasmid>
    </source>
</reference>
<evidence type="ECO:0000256" key="1">
    <source>
        <dbReference type="SAM" id="SignalP"/>
    </source>
</evidence>
<name>A0AAC9JGV8_9ALTE</name>
<feature type="signal peptide" evidence="1">
    <location>
        <begin position="1"/>
        <end position="21"/>
    </location>
</feature>
<accession>A0AAC9JGV8</accession>
<evidence type="ECO:0000313" key="2">
    <source>
        <dbReference type="EMBL" id="APD92291.1"/>
    </source>
</evidence>
<evidence type="ECO:0000313" key="3">
    <source>
        <dbReference type="Proteomes" id="UP000182101"/>
    </source>
</evidence>